<dbReference type="SUPFAM" id="SSF56112">
    <property type="entry name" value="Protein kinase-like (PK-like)"/>
    <property type="match status" value="1"/>
</dbReference>
<dbReference type="SUPFAM" id="SSF52058">
    <property type="entry name" value="L domain-like"/>
    <property type="match status" value="1"/>
</dbReference>
<evidence type="ECO:0000256" key="10">
    <source>
        <dbReference type="ARBA" id="ARBA00023180"/>
    </source>
</evidence>
<organism evidence="14 15">
    <name type="scientific">Adiantum capillus-veneris</name>
    <name type="common">Maidenhair fern</name>
    <dbReference type="NCBI Taxonomy" id="13818"/>
    <lineage>
        <taxon>Eukaryota</taxon>
        <taxon>Viridiplantae</taxon>
        <taxon>Streptophyta</taxon>
        <taxon>Embryophyta</taxon>
        <taxon>Tracheophyta</taxon>
        <taxon>Polypodiopsida</taxon>
        <taxon>Polypodiidae</taxon>
        <taxon>Polypodiales</taxon>
        <taxon>Pteridineae</taxon>
        <taxon>Pteridaceae</taxon>
        <taxon>Vittarioideae</taxon>
        <taxon>Adiantum</taxon>
    </lineage>
</organism>
<dbReference type="InterPro" id="IPR000719">
    <property type="entry name" value="Prot_kinase_dom"/>
</dbReference>
<dbReference type="InterPro" id="IPR011009">
    <property type="entry name" value="Kinase-like_dom_sf"/>
</dbReference>
<evidence type="ECO:0000256" key="3">
    <source>
        <dbReference type="ARBA" id="ARBA00022692"/>
    </source>
</evidence>
<keyword evidence="2" id="KW-0433">Leucine-rich repeat</keyword>
<dbReference type="Pfam" id="PF08263">
    <property type="entry name" value="LRRNT_2"/>
    <property type="match status" value="1"/>
</dbReference>
<comment type="caution">
    <text evidence="14">The sequence shown here is derived from an EMBL/GenBank/DDBJ whole genome shotgun (WGS) entry which is preliminary data.</text>
</comment>
<dbReference type="EMBL" id="JABFUD020000015">
    <property type="protein sequence ID" value="KAI5069335.1"/>
    <property type="molecule type" value="Genomic_DNA"/>
</dbReference>
<evidence type="ECO:0000256" key="5">
    <source>
        <dbReference type="ARBA" id="ARBA00022737"/>
    </source>
</evidence>
<evidence type="ECO:0000259" key="13">
    <source>
        <dbReference type="PROSITE" id="PS50011"/>
    </source>
</evidence>
<keyword evidence="4" id="KW-0732">Signal</keyword>
<dbReference type="Gene3D" id="3.30.200.20">
    <property type="entry name" value="Phosphorylase Kinase, domain 1"/>
    <property type="match status" value="1"/>
</dbReference>
<protein>
    <recommendedName>
        <fullName evidence="13">Protein kinase domain-containing protein</fullName>
    </recommendedName>
</protein>
<dbReference type="PANTHER" id="PTHR48007">
    <property type="entry name" value="LEUCINE-RICH REPEAT RECEPTOR-LIKE PROTEIN KINASE PXC1"/>
    <property type="match status" value="1"/>
</dbReference>
<keyword evidence="5" id="KW-0677">Repeat</keyword>
<dbReference type="PROSITE" id="PS50011">
    <property type="entry name" value="PROTEIN_KINASE_DOM"/>
    <property type="match status" value="1"/>
</dbReference>
<dbReference type="FunFam" id="3.80.10.10:FF:000400">
    <property type="entry name" value="Nuclear pore complex protein NUP107"/>
    <property type="match status" value="1"/>
</dbReference>
<dbReference type="FunFam" id="1.10.510.10:FF:000095">
    <property type="entry name" value="protein STRUBBELIG-RECEPTOR FAMILY 8"/>
    <property type="match status" value="1"/>
</dbReference>
<dbReference type="GO" id="GO:0005524">
    <property type="term" value="F:ATP binding"/>
    <property type="evidence" value="ECO:0007669"/>
    <property type="project" value="UniProtKB-KW"/>
</dbReference>
<dbReference type="Pfam" id="PF07714">
    <property type="entry name" value="PK_Tyr_Ser-Thr"/>
    <property type="match status" value="1"/>
</dbReference>
<evidence type="ECO:0000256" key="11">
    <source>
        <dbReference type="SAM" id="MobiDB-lite"/>
    </source>
</evidence>
<feature type="domain" description="Protein kinase" evidence="13">
    <location>
        <begin position="381"/>
        <end position="653"/>
    </location>
</feature>
<keyword evidence="3 12" id="KW-0812">Transmembrane</keyword>
<keyword evidence="10" id="KW-0325">Glycoprotein</keyword>
<feature type="transmembrane region" description="Helical" evidence="12">
    <location>
        <begin position="300"/>
        <end position="328"/>
    </location>
</feature>
<dbReference type="GO" id="GO:0016020">
    <property type="term" value="C:membrane"/>
    <property type="evidence" value="ECO:0007669"/>
    <property type="project" value="UniProtKB-SubCell"/>
</dbReference>
<keyword evidence="9 12" id="KW-0472">Membrane</keyword>
<evidence type="ECO:0000256" key="9">
    <source>
        <dbReference type="ARBA" id="ARBA00023136"/>
    </source>
</evidence>
<dbReference type="InterPro" id="IPR013210">
    <property type="entry name" value="LRR_N_plant-typ"/>
</dbReference>
<dbReference type="OrthoDB" id="4062651at2759"/>
<keyword evidence="8 12" id="KW-1133">Transmembrane helix</keyword>
<dbReference type="Gene3D" id="3.80.10.10">
    <property type="entry name" value="Ribonuclease Inhibitor"/>
    <property type="match status" value="2"/>
</dbReference>
<sequence length="678" mass="73991">MGRERMSPLATFSYFFTLLPAIILLISGHASRTSLALDSTNDTQTLLTFKASADIQNSLISWSTSDCCSPTSLWAGVTCHEGRVSRLSLRGFNLRGSIEPLSHLSKLRVLVISDNNIHGPLPNLTNWRLLWLLNLSSNQLSGPIPPSIASLTRLWRLDLSQNFLNGSIPGSIGLLTRLLTLHLHNNALTGKIPPLTLPSLMDLSLQYNNLSGNIPPLYLANLSSFDASFNNLSGPIPVSLAKFAPSAFLGNVNLCGGPLQACNQTNIVSNPAAPMSDVPSNPSTLHPEHSSTYSKASNKLSFGAIIAIVIGDVIILLLLALIFVVYYWKRGYSYVDDCKKSKVEEDMRYLPSLQAPDTAGERNKLIFFNDVKRFELEDLLRASAEMLGKGSFGTTYKAVLEDGYAVSVKRLKDMNPSGKREFEQHMELIGRLDHPNVLPLRAYYSAKDEKLLVYDYMLSGSLHNILHGNKGPGRVPLDWAGRVKIAFGAARGLAYLHEACSASKIPHGNIKSSNILVDKHGNACIADFGLTLLTNPATIAARLLGYRAPEQIESKKVTQKGDVYSYGVVLLEVLTGRVPAQALQDEGVDLPRWVQSVVREEWTAEVFDLELMRFKHIEEHLVSLLQIAMACVSPSPDQRPSMPQVASMIQDLSTSTSPAPAAYSPSPGPSPSPSSSSH</sequence>
<comment type="subcellular location">
    <subcellularLocation>
        <location evidence="1">Membrane</location>
    </subcellularLocation>
</comment>
<evidence type="ECO:0000256" key="7">
    <source>
        <dbReference type="ARBA" id="ARBA00022840"/>
    </source>
</evidence>
<feature type="compositionally biased region" description="Low complexity" evidence="11">
    <location>
        <begin position="653"/>
        <end position="665"/>
    </location>
</feature>
<evidence type="ECO:0000256" key="2">
    <source>
        <dbReference type="ARBA" id="ARBA00022614"/>
    </source>
</evidence>
<dbReference type="AlphaFoldDB" id="A0A9D4UK52"/>
<keyword evidence="7" id="KW-0067">ATP-binding</keyword>
<evidence type="ECO:0000256" key="8">
    <source>
        <dbReference type="ARBA" id="ARBA00022989"/>
    </source>
</evidence>
<dbReference type="PANTHER" id="PTHR48007:SF4">
    <property type="entry name" value="LEUCINE-RICH REPEAT RECEPTOR-LIKE PROTEIN KINASE PXC1"/>
    <property type="match status" value="1"/>
</dbReference>
<proteinExistence type="predicted"/>
<reference evidence="14" key="1">
    <citation type="submission" date="2021-01" db="EMBL/GenBank/DDBJ databases">
        <title>Adiantum capillus-veneris genome.</title>
        <authorList>
            <person name="Fang Y."/>
            <person name="Liao Q."/>
        </authorList>
    </citation>
    <scope>NUCLEOTIDE SEQUENCE</scope>
    <source>
        <strain evidence="14">H3</strain>
        <tissue evidence="14">Leaf</tissue>
    </source>
</reference>
<name>A0A9D4UK52_ADICA</name>
<keyword evidence="15" id="KW-1185">Reference proteome</keyword>
<keyword evidence="6" id="KW-0547">Nucleotide-binding</keyword>
<evidence type="ECO:0000256" key="12">
    <source>
        <dbReference type="SAM" id="Phobius"/>
    </source>
</evidence>
<dbReference type="InterPro" id="IPR001245">
    <property type="entry name" value="Ser-Thr/Tyr_kinase_cat_dom"/>
</dbReference>
<dbReference type="FunFam" id="3.30.200.20:FF:000307">
    <property type="entry name" value="pollen receptor-like kinase 1"/>
    <property type="match status" value="1"/>
</dbReference>
<dbReference type="Pfam" id="PF00560">
    <property type="entry name" value="LRR_1"/>
    <property type="match status" value="3"/>
</dbReference>
<dbReference type="Gene3D" id="1.10.510.10">
    <property type="entry name" value="Transferase(Phosphotransferase) domain 1"/>
    <property type="match status" value="1"/>
</dbReference>
<evidence type="ECO:0000256" key="6">
    <source>
        <dbReference type="ARBA" id="ARBA00022741"/>
    </source>
</evidence>
<dbReference type="InterPro" id="IPR046959">
    <property type="entry name" value="PRK1-6/SRF4-like"/>
</dbReference>
<dbReference type="Proteomes" id="UP000886520">
    <property type="component" value="Chromosome 15"/>
</dbReference>
<evidence type="ECO:0000256" key="4">
    <source>
        <dbReference type="ARBA" id="ARBA00022729"/>
    </source>
</evidence>
<dbReference type="CDD" id="cd14066">
    <property type="entry name" value="STKc_IRAK"/>
    <property type="match status" value="1"/>
</dbReference>
<feature type="region of interest" description="Disordered" evidence="11">
    <location>
        <begin position="636"/>
        <end position="678"/>
    </location>
</feature>
<dbReference type="InterPro" id="IPR032675">
    <property type="entry name" value="LRR_dom_sf"/>
</dbReference>
<evidence type="ECO:0000256" key="1">
    <source>
        <dbReference type="ARBA" id="ARBA00004370"/>
    </source>
</evidence>
<dbReference type="GO" id="GO:0004672">
    <property type="term" value="F:protein kinase activity"/>
    <property type="evidence" value="ECO:0007669"/>
    <property type="project" value="InterPro"/>
</dbReference>
<dbReference type="InterPro" id="IPR001611">
    <property type="entry name" value="Leu-rich_rpt"/>
</dbReference>
<evidence type="ECO:0000313" key="14">
    <source>
        <dbReference type="EMBL" id="KAI5069335.1"/>
    </source>
</evidence>
<evidence type="ECO:0000313" key="15">
    <source>
        <dbReference type="Proteomes" id="UP000886520"/>
    </source>
</evidence>
<gene>
    <name evidence="14" type="ORF">GOP47_0015636</name>
</gene>
<accession>A0A9D4UK52</accession>